<reference evidence="1 2" key="1">
    <citation type="journal article" date="2018" name="Mol. Biol. Evol.">
        <title>Broad Genomic Sampling Reveals a Smut Pathogenic Ancestry of the Fungal Clade Ustilaginomycotina.</title>
        <authorList>
            <person name="Kijpornyongpan T."/>
            <person name="Mondo S.J."/>
            <person name="Barry K."/>
            <person name="Sandor L."/>
            <person name="Lee J."/>
            <person name="Lipzen A."/>
            <person name="Pangilinan J."/>
            <person name="LaButti K."/>
            <person name="Hainaut M."/>
            <person name="Henrissat B."/>
            <person name="Grigoriev I.V."/>
            <person name="Spatafora J.W."/>
            <person name="Aime M.C."/>
        </authorList>
    </citation>
    <scope>NUCLEOTIDE SEQUENCE [LARGE SCALE GENOMIC DNA]</scope>
    <source>
        <strain evidence="1 2">SA 807</strain>
    </source>
</reference>
<sequence length="1602" mass="179722">MMSDSEPTGDNSNHHDGTNEPISSPSSRRTRTMKGEVMGLLPESSRLDDPPPFRRMEEEEEVVVAVKEKDGEEESERSEGYKRIFLNHVEEFRNHLQPDFEREDGRYHHHHHHHHHHPIAGPSWNRDEVERFHRSLARNSRFRPDLISIEVGTKSLVEVWRYLCDLERCKAQVELQEQEVAKVGGFLREGRNRGMSWKEMERFHDWRWRRKVREKRRRRIRDHPIAIEVDEAWIRSEEREAEKLVGLEEVIERRMVNESRLSGIVLDECDPHPPQDQGGGSSETGGERRQPQWDQAFVTGGEPGIEMEQGVWHARANSATTASIITRQKPCCSQMAKDQALFSTSMPIPFDEQVASTVVYLRNRPALDPSEQVENFNLVVPDGDQDKGRSNTSTPVNVFDFTRAMCELISLRTGKVRKGYQRYSETHPCSPVLSKEDAKRVIWRAAEMGFLLVLEWVDQEGSELVKDPTGRVFVRQMTPSDHEEKDSSDPTSRVAREGALEEGLPKVKVQMDATKLEGFQARSSQICFLSEIEEGLLFCWSDRLHRSLKSKDEVDQTELGAGSGKVAREGAEAGTSAISNQGVPFPSSIPPPPPLSSSSCLTKQALIAQSLRSETLLRLAKEEARTRILSSLNSDDLVWIERQRRRKGGGRGGSSNSSRYQSSDNETSGYESSGGRGFTTTTTNDSSAFSDDQSQTDTPSRIPSSSSPGRATAPNESPMSLSQRLASLQDFLDHDGQPIKMTRAGRKGNRGTGSNPPSSIGEERGNENGETEVEMEEEEEEDRNLRSSSTQVRTNKGSNDGERRRRVYYLKNSDPSIVEADVNRCVYKGIDLGYDLSSLSEVDKVRIKQRLRSHARRKGIRSAMEIGMERLTLDKGRRIRRVEGLEGLEHLISHDLGGSDRRIWIQFLKRKVARLGIEEVRRIADEAQEQGKDVEEALMMGRGRGRSRSASGSIRSRSGSTRIGNESGSTSRSRSRSRSRRRRDDAYRDEHDDEEGEQRHPSDHGDIDKVAEAGSIVPSRSMIYESALAMSLKRRFLAIGLGGGGRVSSWGMDDLRDGQEDVIMGSQLDKSTAYLNFQAIAALLERLSGPLESQAHFPTTLAAEGNSEMPIGASAQDGRAVEEPVPADPKETIDGDGESANHGTNSPTLVVPPRNISAHALMALDAHLRAFLTEVIFEIVSVAEPTLVNFGPVQYVNQVNDRLVWASVARLGYPRSLSKMRLDEDEEHEAPRHQREGGKDDWMIRLNPKLVPLLREQRQRMDPPLFWSNASTDCSDGVERRGNGRNSDDLAYRTMVSGRSQPDRMESDLVIATRAFDRSLGFEALRKSRKNPGGTLTRRGEREGGKRTGAKGAVGGGVRSTVDGDEGQSKGDCGNTNPEGNEGRLEREGEDSEIDNEEVDGDETWEEEEEEEGEQGMSDLLDSEISSLYSGSETELRAGFEEGDDDDADESDASAVRSEGSLFPARTMRRSGRNEGSGEESERVGEMEEEEEEVLNHLEKFGDGYRYSRRSRPPPKGAAEAMVMKGRKRSRSGEGEDDEEDGEASNKWERIRHKRRRRLARYEAEEVEWEREMEALDDRRDQVELRGLYLDLSGEAMAVSPS</sequence>
<name>A0ACD0P2N2_9BASI</name>
<protein>
    <submittedName>
        <fullName evidence="1">Uncharacterized protein</fullName>
    </submittedName>
</protein>
<evidence type="ECO:0000313" key="1">
    <source>
        <dbReference type="EMBL" id="PWN52316.1"/>
    </source>
</evidence>
<gene>
    <name evidence="1" type="ORF">IE53DRAFT_367307</name>
</gene>
<dbReference type="EMBL" id="KZ819784">
    <property type="protein sequence ID" value="PWN52316.1"/>
    <property type="molecule type" value="Genomic_DNA"/>
</dbReference>
<dbReference type="Proteomes" id="UP000245626">
    <property type="component" value="Unassembled WGS sequence"/>
</dbReference>
<accession>A0ACD0P2N2</accession>
<proteinExistence type="predicted"/>
<keyword evidence="2" id="KW-1185">Reference proteome</keyword>
<organism evidence="1 2">
    <name type="scientific">Violaceomyces palustris</name>
    <dbReference type="NCBI Taxonomy" id="1673888"/>
    <lineage>
        <taxon>Eukaryota</taxon>
        <taxon>Fungi</taxon>
        <taxon>Dikarya</taxon>
        <taxon>Basidiomycota</taxon>
        <taxon>Ustilaginomycotina</taxon>
        <taxon>Ustilaginomycetes</taxon>
        <taxon>Violaceomycetales</taxon>
        <taxon>Violaceomycetaceae</taxon>
        <taxon>Violaceomyces</taxon>
    </lineage>
</organism>
<evidence type="ECO:0000313" key="2">
    <source>
        <dbReference type="Proteomes" id="UP000245626"/>
    </source>
</evidence>